<dbReference type="STRING" id="1073327.SAMN04488108_2019"/>
<protein>
    <submittedName>
        <fullName evidence="1">Uncharacterized protein</fullName>
    </submittedName>
</protein>
<reference evidence="2" key="1">
    <citation type="submission" date="2016-12" db="EMBL/GenBank/DDBJ databases">
        <authorList>
            <person name="Varghese N."/>
            <person name="Submissions S."/>
        </authorList>
    </citation>
    <scope>NUCLEOTIDE SEQUENCE [LARGE SCALE GENOMIC DNA]</scope>
    <source>
        <strain evidence="2">DSM 25035</strain>
    </source>
</reference>
<dbReference type="OrthoDB" id="1494671at2"/>
<proteinExistence type="predicted"/>
<organism evidence="1 2">
    <name type="scientific">Algoriphagus zhangzhouensis</name>
    <dbReference type="NCBI Taxonomy" id="1073327"/>
    <lineage>
        <taxon>Bacteria</taxon>
        <taxon>Pseudomonadati</taxon>
        <taxon>Bacteroidota</taxon>
        <taxon>Cytophagia</taxon>
        <taxon>Cytophagales</taxon>
        <taxon>Cyclobacteriaceae</taxon>
        <taxon>Algoriphagus</taxon>
    </lineage>
</organism>
<accession>A0A1M7ZBI1</accession>
<keyword evidence="2" id="KW-1185">Reference proteome</keyword>
<sequence>MNIIYSRLFELSILHDYFQDGFAKGIHLAPTEETQWLLSKGRMISRETPTGLVVLYKAEDDLTTPLVPLTSPIDFYFFIHLQGGPNFFGITDLSEGSRKLKNQEIVSFSNDPSSASNDSASPENISLSIWDGIIAKHTSQRVTLNPTPSKVILRVLDPVGNSIPSGLDANGNPSPLDMELTPDDQDHFSFEINLSGKSEGNYTFLLRDEGDTTDLWKKEYFLTEKVFGSRALGVVKISYASAPNHLYGTKEFYALDFKRKSTKWLYYIVSQSNKVDVSSAQLAISDKSAPVTPPYALYAFDQIGAAPNTDIKINDSDTVLFKSQDPIPFFEVPKIKLELSRKPGNKVLISNMPNPSSSNIQKVDLGEEISEIYVYI</sequence>
<dbReference type="EMBL" id="FRXN01000002">
    <property type="protein sequence ID" value="SHO62247.1"/>
    <property type="molecule type" value="Genomic_DNA"/>
</dbReference>
<name>A0A1M7ZBI1_9BACT</name>
<dbReference type="RefSeq" id="WP_073571633.1">
    <property type="nucleotide sequence ID" value="NZ_FRXN01000002.1"/>
</dbReference>
<dbReference type="AlphaFoldDB" id="A0A1M7ZBI1"/>
<evidence type="ECO:0000313" key="1">
    <source>
        <dbReference type="EMBL" id="SHO62247.1"/>
    </source>
</evidence>
<dbReference type="Proteomes" id="UP000184609">
    <property type="component" value="Unassembled WGS sequence"/>
</dbReference>
<evidence type="ECO:0000313" key="2">
    <source>
        <dbReference type="Proteomes" id="UP000184609"/>
    </source>
</evidence>
<gene>
    <name evidence="1" type="ORF">SAMN04488108_2019</name>
</gene>